<keyword evidence="8" id="KW-1185">Reference proteome</keyword>
<evidence type="ECO:0000256" key="3">
    <source>
        <dbReference type="ARBA" id="ARBA00022980"/>
    </source>
</evidence>
<name>A0AAE1K6H7_PETCI</name>
<dbReference type="PANTHER" id="PTHR13362">
    <property type="entry name" value="MITOCHONDRIAL RIBOSOMAL PROTEIN S33"/>
    <property type="match status" value="1"/>
</dbReference>
<reference evidence="7" key="1">
    <citation type="submission" date="2023-10" db="EMBL/GenBank/DDBJ databases">
        <title>Genome assemblies of two species of porcelain crab, Petrolisthes cinctipes and Petrolisthes manimaculis (Anomura: Porcellanidae).</title>
        <authorList>
            <person name="Angst P."/>
        </authorList>
    </citation>
    <scope>NUCLEOTIDE SEQUENCE</scope>
    <source>
        <strain evidence="7">PB745_01</strain>
        <tissue evidence="7">Gill</tissue>
    </source>
</reference>
<dbReference type="GO" id="GO:0005840">
    <property type="term" value="C:ribosome"/>
    <property type="evidence" value="ECO:0007669"/>
    <property type="project" value="UniProtKB-KW"/>
</dbReference>
<dbReference type="EMBL" id="JAWQEG010003324">
    <property type="protein sequence ID" value="KAK3866841.1"/>
    <property type="molecule type" value="Genomic_DNA"/>
</dbReference>
<protein>
    <recommendedName>
        <fullName evidence="6">Small ribosomal subunit protein mS33</fullName>
    </recommendedName>
</protein>
<dbReference type="Pfam" id="PF08293">
    <property type="entry name" value="MRP-S33"/>
    <property type="match status" value="1"/>
</dbReference>
<comment type="similarity">
    <text evidence="2">Belongs to the mitochondrion-specific ribosomal protein mS33 family.</text>
</comment>
<keyword evidence="3" id="KW-0689">Ribosomal protein</keyword>
<sequence length="183" mass="21411">MLHPLSRELSFLAHKIIESASASLQTTRISVGCRDEFALFVFNYLASLDFGSWNFWVKETRMGSKLPMASGIYKYARLTANTTTYARRMNRLSNHVFGEVVRPTNASAMRVVKMFSEKPLDLRPEITDYYPRHEETHDLMMLLRKYGLFRDEHQDFKEEMIRLRILRGKVKPKKGEGKRSKKT</sequence>
<keyword evidence="4" id="KW-0496">Mitochondrion</keyword>
<evidence type="ECO:0000313" key="8">
    <source>
        <dbReference type="Proteomes" id="UP001286313"/>
    </source>
</evidence>
<dbReference type="GO" id="GO:0005739">
    <property type="term" value="C:mitochondrion"/>
    <property type="evidence" value="ECO:0007669"/>
    <property type="project" value="UniProtKB-SubCell"/>
</dbReference>
<proteinExistence type="inferred from homology"/>
<accession>A0AAE1K6H7</accession>
<evidence type="ECO:0000256" key="6">
    <source>
        <dbReference type="ARBA" id="ARBA00035132"/>
    </source>
</evidence>
<evidence type="ECO:0000256" key="1">
    <source>
        <dbReference type="ARBA" id="ARBA00004173"/>
    </source>
</evidence>
<evidence type="ECO:0000256" key="4">
    <source>
        <dbReference type="ARBA" id="ARBA00023128"/>
    </source>
</evidence>
<keyword evidence="5" id="KW-0687">Ribonucleoprotein</keyword>
<organism evidence="7 8">
    <name type="scientific">Petrolisthes cinctipes</name>
    <name type="common">Flat porcelain crab</name>
    <dbReference type="NCBI Taxonomy" id="88211"/>
    <lineage>
        <taxon>Eukaryota</taxon>
        <taxon>Metazoa</taxon>
        <taxon>Ecdysozoa</taxon>
        <taxon>Arthropoda</taxon>
        <taxon>Crustacea</taxon>
        <taxon>Multicrustacea</taxon>
        <taxon>Malacostraca</taxon>
        <taxon>Eumalacostraca</taxon>
        <taxon>Eucarida</taxon>
        <taxon>Decapoda</taxon>
        <taxon>Pleocyemata</taxon>
        <taxon>Anomura</taxon>
        <taxon>Galatheoidea</taxon>
        <taxon>Porcellanidae</taxon>
        <taxon>Petrolisthes</taxon>
    </lineage>
</organism>
<dbReference type="AlphaFoldDB" id="A0AAE1K6H7"/>
<comment type="caution">
    <text evidence="7">The sequence shown here is derived from an EMBL/GenBank/DDBJ whole genome shotgun (WGS) entry which is preliminary data.</text>
</comment>
<dbReference type="Proteomes" id="UP001286313">
    <property type="component" value="Unassembled WGS sequence"/>
</dbReference>
<dbReference type="GO" id="GO:1990904">
    <property type="term" value="C:ribonucleoprotein complex"/>
    <property type="evidence" value="ECO:0007669"/>
    <property type="project" value="UniProtKB-KW"/>
</dbReference>
<comment type="subcellular location">
    <subcellularLocation>
        <location evidence="1">Mitochondrion</location>
    </subcellularLocation>
</comment>
<dbReference type="PANTHER" id="PTHR13362:SF2">
    <property type="entry name" value="SMALL RIBOSOMAL SUBUNIT PROTEIN MS33"/>
    <property type="match status" value="1"/>
</dbReference>
<dbReference type="InterPro" id="IPR013219">
    <property type="entry name" value="Ribosomal_mS33"/>
</dbReference>
<evidence type="ECO:0000313" key="7">
    <source>
        <dbReference type="EMBL" id="KAK3866841.1"/>
    </source>
</evidence>
<evidence type="ECO:0000256" key="2">
    <source>
        <dbReference type="ARBA" id="ARBA00008970"/>
    </source>
</evidence>
<gene>
    <name evidence="7" type="ORF">Pcinc_027646</name>
</gene>
<evidence type="ECO:0000256" key="5">
    <source>
        <dbReference type="ARBA" id="ARBA00023274"/>
    </source>
</evidence>